<accession>A0A225UR90</accession>
<dbReference type="SUPFAM" id="SSF57756">
    <property type="entry name" value="Retrovirus zinc finger-like domains"/>
    <property type="match status" value="1"/>
</dbReference>
<feature type="domain" description="CCHC-type" evidence="2">
    <location>
        <begin position="19"/>
        <end position="33"/>
    </location>
</feature>
<sequence>MGFSSATAAGQQGTRANVRCFRCGNIGHYARECTTLVHSVQGRRGDTGHAWLQRTRGMETAAPSERESHCKVQDDVDDEKTGLSSSVGRLGRVGQLVRQQRLPLLDFEDNHVPRSQLEVRLAKGAIVKTEKRVIRARFSHKHRVFVEELLVLDLEDKFDMVLGMPGLARHDPTIDWEKRTVVRFGRRGATEGDGLCLCL</sequence>
<dbReference type="Gene3D" id="2.40.70.10">
    <property type="entry name" value="Acid Proteases"/>
    <property type="match status" value="1"/>
</dbReference>
<dbReference type="SMART" id="SM00343">
    <property type="entry name" value="ZnF_C2HC"/>
    <property type="match status" value="1"/>
</dbReference>
<proteinExistence type="predicted"/>
<dbReference type="GO" id="GO:0008270">
    <property type="term" value="F:zinc ion binding"/>
    <property type="evidence" value="ECO:0007669"/>
    <property type="project" value="UniProtKB-KW"/>
</dbReference>
<keyword evidence="4" id="KW-1185">Reference proteome</keyword>
<evidence type="ECO:0000313" key="4">
    <source>
        <dbReference type="Proteomes" id="UP000198211"/>
    </source>
</evidence>
<dbReference type="AlphaFoldDB" id="A0A225UR90"/>
<dbReference type="Pfam" id="PF00098">
    <property type="entry name" value="zf-CCHC"/>
    <property type="match status" value="1"/>
</dbReference>
<comment type="caution">
    <text evidence="3">The sequence shown here is derived from an EMBL/GenBank/DDBJ whole genome shotgun (WGS) entry which is preliminary data.</text>
</comment>
<evidence type="ECO:0000313" key="3">
    <source>
        <dbReference type="EMBL" id="OWY95460.1"/>
    </source>
</evidence>
<dbReference type="Gene3D" id="4.10.60.10">
    <property type="entry name" value="Zinc finger, CCHC-type"/>
    <property type="match status" value="1"/>
</dbReference>
<dbReference type="PROSITE" id="PS50158">
    <property type="entry name" value="ZF_CCHC"/>
    <property type="match status" value="1"/>
</dbReference>
<reference evidence="4" key="1">
    <citation type="submission" date="2017-03" db="EMBL/GenBank/DDBJ databases">
        <title>Phytopthora megakarya and P. palmivora, two closely related causual agents of cacao black pod achieved similar genome size and gene model numbers by different mechanisms.</title>
        <authorList>
            <person name="Ali S."/>
            <person name="Shao J."/>
            <person name="Larry D.J."/>
            <person name="Kronmiller B."/>
            <person name="Shen D."/>
            <person name="Strem M.D."/>
            <person name="Melnick R.L."/>
            <person name="Guiltinan M.J."/>
            <person name="Tyler B.M."/>
            <person name="Meinhardt L.W."/>
            <person name="Bailey B.A."/>
        </authorList>
    </citation>
    <scope>NUCLEOTIDE SEQUENCE [LARGE SCALE GENOMIC DNA]</scope>
    <source>
        <strain evidence="4">zdho120</strain>
    </source>
</reference>
<keyword evidence="1" id="KW-0862">Zinc</keyword>
<dbReference type="CDD" id="cd00303">
    <property type="entry name" value="retropepsin_like"/>
    <property type="match status" value="1"/>
</dbReference>
<protein>
    <recommendedName>
        <fullName evidence="2">CCHC-type domain-containing protein</fullName>
    </recommendedName>
</protein>
<dbReference type="Proteomes" id="UP000198211">
    <property type="component" value="Unassembled WGS sequence"/>
</dbReference>
<keyword evidence="1" id="KW-0479">Metal-binding</keyword>
<name>A0A225UR90_9STRA</name>
<organism evidence="3 4">
    <name type="scientific">Phytophthora megakarya</name>
    <dbReference type="NCBI Taxonomy" id="4795"/>
    <lineage>
        <taxon>Eukaryota</taxon>
        <taxon>Sar</taxon>
        <taxon>Stramenopiles</taxon>
        <taxon>Oomycota</taxon>
        <taxon>Peronosporomycetes</taxon>
        <taxon>Peronosporales</taxon>
        <taxon>Peronosporaceae</taxon>
        <taxon>Phytophthora</taxon>
    </lineage>
</organism>
<dbReference type="EMBL" id="NBNE01012903">
    <property type="protein sequence ID" value="OWY95460.1"/>
    <property type="molecule type" value="Genomic_DNA"/>
</dbReference>
<evidence type="ECO:0000259" key="2">
    <source>
        <dbReference type="PROSITE" id="PS50158"/>
    </source>
</evidence>
<keyword evidence="1" id="KW-0863">Zinc-finger</keyword>
<gene>
    <name evidence="3" type="ORF">PHMEG_00034530</name>
</gene>
<dbReference type="InterPro" id="IPR001878">
    <property type="entry name" value="Znf_CCHC"/>
</dbReference>
<dbReference type="InterPro" id="IPR036875">
    <property type="entry name" value="Znf_CCHC_sf"/>
</dbReference>
<evidence type="ECO:0000256" key="1">
    <source>
        <dbReference type="PROSITE-ProRule" id="PRU00047"/>
    </source>
</evidence>
<dbReference type="OrthoDB" id="126394at2759"/>
<dbReference type="InterPro" id="IPR021109">
    <property type="entry name" value="Peptidase_aspartic_dom_sf"/>
</dbReference>
<dbReference type="GO" id="GO:0003676">
    <property type="term" value="F:nucleic acid binding"/>
    <property type="evidence" value="ECO:0007669"/>
    <property type="project" value="InterPro"/>
</dbReference>